<dbReference type="GO" id="GO:0005737">
    <property type="term" value="C:cytoplasm"/>
    <property type="evidence" value="ECO:0007669"/>
    <property type="project" value="UniProtKB-SubCell"/>
</dbReference>
<dbReference type="GO" id="GO:0006281">
    <property type="term" value="P:DNA repair"/>
    <property type="evidence" value="ECO:0007669"/>
    <property type="project" value="UniProtKB-UniRule"/>
</dbReference>
<dbReference type="Proteomes" id="UP000033750">
    <property type="component" value="Unassembled WGS sequence"/>
</dbReference>
<dbReference type="InterPro" id="IPR011114">
    <property type="entry name" value="RuvA_C"/>
</dbReference>
<dbReference type="GO" id="GO:0009379">
    <property type="term" value="C:Holliday junction helicase complex"/>
    <property type="evidence" value="ECO:0007669"/>
    <property type="project" value="InterPro"/>
</dbReference>
<dbReference type="SUPFAM" id="SSF47781">
    <property type="entry name" value="RuvA domain 2-like"/>
    <property type="match status" value="1"/>
</dbReference>
<feature type="region of interest" description="Domain III" evidence="6">
    <location>
        <begin position="144"/>
        <end position="201"/>
    </location>
</feature>
<evidence type="ECO:0000256" key="2">
    <source>
        <dbReference type="ARBA" id="ARBA00022763"/>
    </source>
</evidence>
<sequence>MVLYRIGEIIYKNNNNLIFESQGIGYNFIVPDIKRFEVKTKLKFYVYEIKNEYYESSYAFKDFKERLLFIDLISVPGIGPRASFNLLNNGWENTALLIAKGNYEELAKIQYVNNKLAKNIIMELQSKWSKLVDNNKEISKNANNNNNLNEVKETLKMLGFKIAQIDKVIPNLTPNNDVEIMVEEAIRLISNSYDKTANITT</sequence>
<dbReference type="InterPro" id="IPR010994">
    <property type="entry name" value="RuvA_2-like"/>
</dbReference>
<dbReference type="GO" id="GO:0005524">
    <property type="term" value="F:ATP binding"/>
    <property type="evidence" value="ECO:0007669"/>
    <property type="project" value="InterPro"/>
</dbReference>
<keyword evidence="4 6" id="KW-0233">DNA recombination</keyword>
<proteinExistence type="inferred from homology"/>
<keyword evidence="5 6" id="KW-0234">DNA repair</keyword>
<dbReference type="Pfam" id="PF07499">
    <property type="entry name" value="RuvA_C"/>
    <property type="match status" value="1"/>
</dbReference>
<keyword evidence="9" id="KW-1185">Reference proteome</keyword>
<keyword evidence="2 6" id="KW-0227">DNA damage</keyword>
<dbReference type="OrthoDB" id="5293449at2"/>
<dbReference type="InterPro" id="IPR000085">
    <property type="entry name" value="RuvA"/>
</dbReference>
<dbReference type="HAMAP" id="MF_00031">
    <property type="entry name" value="DNA_HJ_migration_RuvA"/>
    <property type="match status" value="1"/>
</dbReference>
<gene>
    <name evidence="6 8" type="primary">ruvA</name>
    <name evidence="8" type="ORF">MMELEA_03340</name>
</gene>
<name>A0A0F5H1G1_9BACT</name>
<comment type="subcellular location">
    <subcellularLocation>
        <location evidence="6">Cytoplasm</location>
    </subcellularLocation>
</comment>
<organism evidence="8 9">
    <name type="scientific">Mycoplasmopsis meleagridis ATCC 25294</name>
    <dbReference type="NCBI Taxonomy" id="1264554"/>
    <lineage>
        <taxon>Bacteria</taxon>
        <taxon>Bacillati</taxon>
        <taxon>Mycoplasmatota</taxon>
        <taxon>Mycoplasmoidales</taxon>
        <taxon>Metamycoplasmataceae</taxon>
        <taxon>Mycoplasmopsis</taxon>
    </lineage>
</organism>
<dbReference type="PATRIC" id="fig|1264554.4.peg.287"/>
<feature type="domain" description="Holliday junction DNA helicase RuvA C-terminal" evidence="7">
    <location>
        <begin position="147"/>
        <end position="190"/>
    </location>
</feature>
<comment type="caution">
    <text evidence="6">Lacks conserved residue(s) required for the propagation of feature annotation.</text>
</comment>
<keyword evidence="8" id="KW-0378">Hydrolase</keyword>
<dbReference type="RefSeq" id="WP_046096771.1">
    <property type="nucleotide sequence ID" value="NZ_JZXN01000011.1"/>
</dbReference>
<evidence type="ECO:0000256" key="1">
    <source>
        <dbReference type="ARBA" id="ARBA00022490"/>
    </source>
</evidence>
<comment type="function">
    <text evidence="6">The RuvA-RuvB-RuvC complex processes Holliday junction (HJ) DNA during genetic recombination and DNA repair, while the RuvA-RuvB complex plays an important role in the rescue of blocked DNA replication forks via replication fork reversal (RFR). RuvA specifically binds to HJ cruciform DNA, conferring on it an open structure. The RuvB hexamer acts as an ATP-dependent pump, pulling dsDNA into and through the RuvAB complex. HJ branch migration allows RuvC to scan DNA until it finds its consensus sequence, where it cleaves and resolves the cruciform DNA.</text>
</comment>
<dbReference type="Gene3D" id="1.10.150.20">
    <property type="entry name" value="5' to 3' exonuclease, C-terminal subdomain"/>
    <property type="match status" value="1"/>
</dbReference>
<dbReference type="GO" id="GO:0000400">
    <property type="term" value="F:four-way junction DNA binding"/>
    <property type="evidence" value="ECO:0007669"/>
    <property type="project" value="UniProtKB-UniRule"/>
</dbReference>
<evidence type="ECO:0000256" key="4">
    <source>
        <dbReference type="ARBA" id="ARBA00023172"/>
    </source>
</evidence>
<keyword evidence="1 6" id="KW-0963">Cytoplasm</keyword>
<comment type="caution">
    <text evidence="8">The sequence shown here is derived from an EMBL/GenBank/DDBJ whole genome shotgun (WGS) entry which is preliminary data.</text>
</comment>
<evidence type="ECO:0000313" key="8">
    <source>
        <dbReference type="EMBL" id="KKB27018.1"/>
    </source>
</evidence>
<dbReference type="Pfam" id="PF14520">
    <property type="entry name" value="HHH_5"/>
    <property type="match status" value="1"/>
</dbReference>
<dbReference type="EMBL" id="JZXN01000011">
    <property type="protein sequence ID" value="KKB27018.1"/>
    <property type="molecule type" value="Genomic_DNA"/>
</dbReference>
<comment type="similarity">
    <text evidence="6">Belongs to the RuvA family.</text>
</comment>
<reference evidence="8 9" key="1">
    <citation type="submission" date="2015-03" db="EMBL/GenBank/DDBJ databases">
        <title>Genome sequence of Mycoplasma meleagridis strain ATCC 25294.</title>
        <authorList>
            <person name="Yacoub E."/>
            <person name="Blanchard A."/>
            <person name="Sirand-Pugnet P."/>
            <person name="Mardassi B.B.A."/>
        </authorList>
    </citation>
    <scope>NUCLEOTIDE SEQUENCE [LARGE SCALE GENOMIC DNA]</scope>
    <source>
        <strain evidence="8 9">ATCC 25294</strain>
    </source>
</reference>
<keyword evidence="8" id="KW-0547">Nucleotide-binding</keyword>
<evidence type="ECO:0000256" key="6">
    <source>
        <dbReference type="HAMAP-Rule" id="MF_00031"/>
    </source>
</evidence>
<comment type="subunit">
    <text evidence="6">Homotetramer. Forms an RuvA(8)-RuvB(12)-Holliday junction (HJ) complex. HJ DNA is sandwiched between 2 RuvA tetramers; dsDNA enters through RuvA and exits via RuvB. An RuvB hexamer assembles on each DNA strand where it exits the tetramer. Each RuvB hexamer is contacted by two RuvA subunits (via domain III) on 2 adjacent RuvB subunits; this complex drives branch migration. In the full resolvosome a probable DNA-RuvA(4)-RuvB(12)-RuvC(2) complex forms which resolves the HJ.</text>
</comment>
<keyword evidence="8" id="KW-0067">ATP-binding</keyword>
<accession>A0A0F5H1G1</accession>
<dbReference type="GO" id="GO:0006310">
    <property type="term" value="P:DNA recombination"/>
    <property type="evidence" value="ECO:0007669"/>
    <property type="project" value="UniProtKB-UniRule"/>
</dbReference>
<dbReference type="NCBIfam" id="TIGR00084">
    <property type="entry name" value="ruvA"/>
    <property type="match status" value="1"/>
</dbReference>
<comment type="domain">
    <text evidence="6">Has three domains with a flexible linker between the domains II and III and assumes an 'L' shape. Domain III is highly mobile and contacts RuvB.</text>
</comment>
<dbReference type="GO" id="GO:0009378">
    <property type="term" value="F:four-way junction helicase activity"/>
    <property type="evidence" value="ECO:0007669"/>
    <property type="project" value="InterPro"/>
</dbReference>
<dbReference type="STRING" id="29561.MM26B8_02950"/>
<evidence type="ECO:0000259" key="7">
    <source>
        <dbReference type="Pfam" id="PF07499"/>
    </source>
</evidence>
<dbReference type="AlphaFoldDB" id="A0A0F5H1G1"/>
<evidence type="ECO:0000256" key="3">
    <source>
        <dbReference type="ARBA" id="ARBA00023125"/>
    </source>
</evidence>
<keyword evidence="3 6" id="KW-0238">DNA-binding</keyword>
<evidence type="ECO:0000256" key="5">
    <source>
        <dbReference type="ARBA" id="ARBA00023204"/>
    </source>
</evidence>
<keyword evidence="8" id="KW-0347">Helicase</keyword>
<evidence type="ECO:0000313" key="9">
    <source>
        <dbReference type="Proteomes" id="UP000033750"/>
    </source>
</evidence>
<protein>
    <recommendedName>
        <fullName evidence="6">Holliday junction branch migration complex subunit RuvA</fullName>
    </recommendedName>
</protein>
<dbReference type="GO" id="GO:0048476">
    <property type="term" value="C:Holliday junction resolvase complex"/>
    <property type="evidence" value="ECO:0007669"/>
    <property type="project" value="UniProtKB-UniRule"/>
</dbReference>